<dbReference type="Gene3D" id="1.25.40.10">
    <property type="entry name" value="Tetratricopeptide repeat domain"/>
    <property type="match status" value="1"/>
</dbReference>
<dbReference type="PANTHER" id="PTHR47870">
    <property type="entry name" value="CYTOCHROME C-TYPE BIOGENESIS PROTEIN CCMH"/>
    <property type="match status" value="1"/>
</dbReference>
<dbReference type="SUPFAM" id="SSF48452">
    <property type="entry name" value="TPR-like"/>
    <property type="match status" value="1"/>
</dbReference>
<evidence type="ECO:0000256" key="1">
    <source>
        <dbReference type="ARBA" id="ARBA00022737"/>
    </source>
</evidence>
<sequence length="341" mass="36162">MVKAVFLSLAALLAATAGGIMLWPLLRAGKRAIWGTLVASMVVATVGLYLWLGTPTALQPRDAEAPQSLEQAVEQLRAVLDEHPERAEGWVLLARSQLELGRMADAAGSFERALKLEPDQPELLVEAAQARARAHPKMLFDDTGLQWLQHARQVAPDNQRAIWLVGIVQRQRGQDEAAVRTWEGLLPRLEPNAATALREQIDAARADAGLPPSTPAAATPAAAGSADGHAITVRVTLAPALQARVAASKDILFVIARVPGGPPMPVAVKRHPAQAGPLTVTLDDADSPMPTQKLSALDEVEVFARLSASGNAMRQEGDVDSTPVKVSLPTSKSLEIVLGGQ</sequence>
<dbReference type="Pfam" id="PF23892">
    <property type="entry name" value="Ig_CycH"/>
    <property type="match status" value="1"/>
</dbReference>
<dbReference type="PROSITE" id="PS50005">
    <property type="entry name" value="TPR"/>
    <property type="match status" value="1"/>
</dbReference>
<dbReference type="InterPro" id="IPR019734">
    <property type="entry name" value="TPR_rpt"/>
</dbReference>
<reference evidence="8" key="1">
    <citation type="submission" date="2021-02" db="EMBL/GenBank/DDBJ databases">
        <title>Thiocyanate and organic carbon inputs drive convergent selection for specific autotrophic Afipia and Thiobacillus strains within complex microbiomes.</title>
        <authorList>
            <person name="Huddy R.J."/>
            <person name="Sachdeva R."/>
            <person name="Kadzinga F."/>
            <person name="Kantor R.S."/>
            <person name="Harrison S.T.L."/>
            <person name="Banfield J.F."/>
        </authorList>
    </citation>
    <scope>NUCLEOTIDE SEQUENCE</scope>
    <source>
        <strain evidence="8">SCN18_10_11_15_R1_P_69_7</strain>
    </source>
</reference>
<name>A0A9D8Q0G3_9GAMM</name>
<evidence type="ECO:0000256" key="2">
    <source>
        <dbReference type="ARBA" id="ARBA00022748"/>
    </source>
</evidence>
<evidence type="ECO:0000256" key="3">
    <source>
        <dbReference type="ARBA" id="ARBA00022803"/>
    </source>
</evidence>
<feature type="domain" description="Cytochrome c-type biogenesis protein H TPR" evidence="7">
    <location>
        <begin position="71"/>
        <end position="193"/>
    </location>
</feature>
<protein>
    <submittedName>
        <fullName evidence="8">Tetratricopeptide repeat protein</fullName>
    </submittedName>
</protein>
<evidence type="ECO:0000256" key="4">
    <source>
        <dbReference type="PROSITE-ProRule" id="PRU00339"/>
    </source>
</evidence>
<comment type="caution">
    <text evidence="8">The sequence shown here is derived from an EMBL/GenBank/DDBJ whole genome shotgun (WGS) entry which is preliminary data.</text>
</comment>
<evidence type="ECO:0000256" key="5">
    <source>
        <dbReference type="SAM" id="Phobius"/>
    </source>
</evidence>
<dbReference type="AlphaFoldDB" id="A0A9D8Q0G3"/>
<dbReference type="InterPro" id="IPR056413">
    <property type="entry name" value="TPR_CcmH_CycH"/>
</dbReference>
<keyword evidence="5" id="KW-0812">Transmembrane</keyword>
<accession>A0A9D8Q0G3</accession>
<feature type="transmembrane region" description="Helical" evidence="5">
    <location>
        <begin position="32"/>
        <end position="52"/>
    </location>
</feature>
<dbReference type="Proteomes" id="UP000664815">
    <property type="component" value="Unassembled WGS sequence"/>
</dbReference>
<dbReference type="InterPro" id="IPR011990">
    <property type="entry name" value="TPR-like_helical_dom_sf"/>
</dbReference>
<evidence type="ECO:0000259" key="6">
    <source>
        <dbReference type="Pfam" id="PF23892"/>
    </source>
</evidence>
<dbReference type="PANTHER" id="PTHR47870:SF1">
    <property type="entry name" value="CYTOCHROME C-TYPE BIOGENESIS PROTEIN CCMH"/>
    <property type="match status" value="1"/>
</dbReference>
<dbReference type="InterPro" id="IPR051263">
    <property type="entry name" value="C-type_cytochrome_biogenesis"/>
</dbReference>
<keyword evidence="2" id="KW-0201">Cytochrome c-type biogenesis</keyword>
<feature type="domain" description="Cytochrome c-type biogenesis protein H Ig-like" evidence="6">
    <location>
        <begin position="231"/>
        <end position="337"/>
    </location>
</feature>
<keyword evidence="3 4" id="KW-0802">TPR repeat</keyword>
<evidence type="ECO:0000313" key="8">
    <source>
        <dbReference type="EMBL" id="MBN8798746.1"/>
    </source>
</evidence>
<feature type="repeat" description="TPR" evidence="4">
    <location>
        <begin position="87"/>
        <end position="120"/>
    </location>
</feature>
<dbReference type="RefSeq" id="WP_273083932.1">
    <property type="nucleotide sequence ID" value="NZ_JAFKME010000010.1"/>
</dbReference>
<keyword evidence="5" id="KW-0472">Membrane</keyword>
<dbReference type="SMART" id="SM00028">
    <property type="entry name" value="TPR"/>
    <property type="match status" value="1"/>
</dbReference>
<dbReference type="EMBL" id="JAFKMG010000461">
    <property type="protein sequence ID" value="MBN8798746.1"/>
    <property type="molecule type" value="Genomic_DNA"/>
</dbReference>
<evidence type="ECO:0000313" key="9">
    <source>
        <dbReference type="Proteomes" id="UP000664815"/>
    </source>
</evidence>
<dbReference type="GO" id="GO:0017004">
    <property type="term" value="P:cytochrome complex assembly"/>
    <property type="evidence" value="ECO:0007669"/>
    <property type="project" value="UniProtKB-KW"/>
</dbReference>
<organism evidence="8 9">
    <name type="scientific">Stenotrophomonas nitritireducens</name>
    <dbReference type="NCBI Taxonomy" id="83617"/>
    <lineage>
        <taxon>Bacteria</taxon>
        <taxon>Pseudomonadati</taxon>
        <taxon>Pseudomonadota</taxon>
        <taxon>Gammaproteobacteria</taxon>
        <taxon>Lysobacterales</taxon>
        <taxon>Lysobacteraceae</taxon>
        <taxon>Stenotrophomonas</taxon>
    </lineage>
</organism>
<evidence type="ECO:0000259" key="7">
    <source>
        <dbReference type="Pfam" id="PF23914"/>
    </source>
</evidence>
<proteinExistence type="predicted"/>
<keyword evidence="1" id="KW-0677">Repeat</keyword>
<dbReference type="Pfam" id="PF23914">
    <property type="entry name" value="TPR_CcmH_CycH"/>
    <property type="match status" value="1"/>
</dbReference>
<dbReference type="InterPro" id="IPR056412">
    <property type="entry name" value="Ig_CycH"/>
</dbReference>
<keyword evidence="5" id="KW-1133">Transmembrane helix</keyword>
<gene>
    <name evidence="8" type="ORF">J0H45_05220</name>
</gene>